<name>A0A917JWS0_9GAMM</name>
<keyword evidence="6 12" id="KW-0472">Membrane</keyword>
<reference evidence="14" key="2">
    <citation type="submission" date="2020-09" db="EMBL/GenBank/DDBJ databases">
        <authorList>
            <person name="Sun Q."/>
            <person name="Ohkuma M."/>
        </authorList>
    </citation>
    <scope>NUCLEOTIDE SEQUENCE</scope>
    <source>
        <strain evidence="14">JCM 13919</strain>
    </source>
</reference>
<feature type="transmembrane region" description="Helical" evidence="12">
    <location>
        <begin position="12"/>
        <end position="34"/>
    </location>
</feature>
<evidence type="ECO:0000256" key="2">
    <source>
        <dbReference type="ARBA" id="ARBA00022475"/>
    </source>
</evidence>
<evidence type="ECO:0000256" key="11">
    <source>
        <dbReference type="PROSITE-ProRule" id="PRU00278"/>
    </source>
</evidence>
<organism evidence="14 15">
    <name type="scientific">Legionella impletisoli</name>
    <dbReference type="NCBI Taxonomy" id="343510"/>
    <lineage>
        <taxon>Bacteria</taxon>
        <taxon>Pseudomonadati</taxon>
        <taxon>Pseudomonadota</taxon>
        <taxon>Gammaproteobacteria</taxon>
        <taxon>Legionellales</taxon>
        <taxon>Legionellaceae</taxon>
        <taxon>Legionella</taxon>
    </lineage>
</organism>
<dbReference type="SUPFAM" id="SSF54534">
    <property type="entry name" value="FKBP-like"/>
    <property type="match status" value="1"/>
</dbReference>
<evidence type="ECO:0000256" key="3">
    <source>
        <dbReference type="ARBA" id="ARBA00022519"/>
    </source>
</evidence>
<comment type="caution">
    <text evidence="14">The sequence shown here is derived from an EMBL/GenBank/DDBJ whole genome shotgun (WGS) entry which is preliminary data.</text>
</comment>
<evidence type="ECO:0000313" key="15">
    <source>
        <dbReference type="Proteomes" id="UP000630149"/>
    </source>
</evidence>
<sequence length="627" mass="70565">MLQKLNERIQGIVAWVVITLIAITFALFGVDYYLQSRNATTAAVEVNGHTISKQEYELSYRRIRQMRDPSQLTAAGENQLKNQILDGLIINQLSLQAARKYGFEVTSVQANAAILNIPQFQEDGHFSANRFQQAISGALFTPESFQQEVRQGMLLNQQRFALIGTAFALPSEVERFVKLYMQTRDYQYLTIPVSQFIDIKNVTEDEVKTYYQAHQSEFLSPEQVGIAYIELSMNDTRNLVTVSEEQVRQYYDANQNNFLTPAQWRVSHLLIAVPESASAEQRALLKQKAMQAYQDVKVNPALFSEKVKALSDDKVSLAKQGEMPWITAGQSALDKDLLKLTKPGQISEPIETQYGYEILKLNEYKPAIVKPFDQVNQEIKEQLVAEKVQAEYAQRLEQLTDLAYQSPDSLKPAAEALGLTIKYTKPFPKTGGDSALTQNKQVINTAFSHDVLLQGNNSEPVQVDNEKVVVLRVNRHIPTQEKPFAEVQDRIIARLANTKAQAKANELGKKILDSLKENADVKDLFTVHHLKWVPIESAMRDSDLAPQIVNELAFSIAKPDQYAGQSINDTGFAIVKLNAVHDGQMSQLDPEQEASITQQLEASYGVLDYDLYISGMLKKAEIVHHVK</sequence>
<keyword evidence="15" id="KW-1185">Reference proteome</keyword>
<evidence type="ECO:0000256" key="5">
    <source>
        <dbReference type="ARBA" id="ARBA00022989"/>
    </source>
</evidence>
<dbReference type="InterPro" id="IPR046357">
    <property type="entry name" value="PPIase_dom_sf"/>
</dbReference>
<evidence type="ECO:0000259" key="13">
    <source>
        <dbReference type="PROSITE" id="PS50198"/>
    </source>
</evidence>
<dbReference type="Gene3D" id="3.10.50.40">
    <property type="match status" value="1"/>
</dbReference>
<evidence type="ECO:0000256" key="4">
    <source>
        <dbReference type="ARBA" id="ARBA00022692"/>
    </source>
</evidence>
<keyword evidence="11 14" id="KW-0413">Isomerase</keyword>
<dbReference type="Pfam" id="PF13624">
    <property type="entry name" value="SurA_N_3"/>
    <property type="match status" value="1"/>
</dbReference>
<dbReference type="Gene3D" id="1.10.4030.10">
    <property type="entry name" value="Porin chaperone SurA, peptide-binding domain"/>
    <property type="match status" value="1"/>
</dbReference>
<dbReference type="EMBL" id="BMOB01000005">
    <property type="protein sequence ID" value="GGI85764.1"/>
    <property type="molecule type" value="Genomic_DNA"/>
</dbReference>
<evidence type="ECO:0000256" key="7">
    <source>
        <dbReference type="ARBA" id="ARBA00023186"/>
    </source>
</evidence>
<keyword evidence="2" id="KW-1003">Cell membrane</keyword>
<gene>
    <name evidence="14" type="primary">ppiD</name>
    <name evidence="14" type="ORF">GCM10007966_12910</name>
</gene>
<dbReference type="GO" id="GO:0003755">
    <property type="term" value="F:peptidyl-prolyl cis-trans isomerase activity"/>
    <property type="evidence" value="ECO:0007669"/>
    <property type="project" value="UniProtKB-KW"/>
</dbReference>
<dbReference type="InterPro" id="IPR052029">
    <property type="entry name" value="PpiD_chaperone"/>
</dbReference>
<proteinExistence type="inferred from homology"/>
<dbReference type="Proteomes" id="UP000630149">
    <property type="component" value="Unassembled WGS sequence"/>
</dbReference>
<accession>A0A917JWS0</accession>
<dbReference type="AlphaFoldDB" id="A0A917JWS0"/>
<comment type="similarity">
    <text evidence="8">Belongs to the PpiD chaperone family.</text>
</comment>
<dbReference type="PROSITE" id="PS50198">
    <property type="entry name" value="PPIC_PPIASE_2"/>
    <property type="match status" value="1"/>
</dbReference>
<dbReference type="GO" id="GO:0005886">
    <property type="term" value="C:plasma membrane"/>
    <property type="evidence" value="ECO:0007669"/>
    <property type="project" value="UniProtKB-SubCell"/>
</dbReference>
<protein>
    <recommendedName>
        <fullName evidence="9">Periplasmic chaperone PpiD</fullName>
    </recommendedName>
    <alternativeName>
        <fullName evidence="10">Periplasmic folding chaperone</fullName>
    </alternativeName>
</protein>
<keyword evidence="5 12" id="KW-1133">Transmembrane helix</keyword>
<dbReference type="PANTHER" id="PTHR47529">
    <property type="entry name" value="PEPTIDYL-PROLYL CIS-TRANS ISOMERASE D"/>
    <property type="match status" value="1"/>
</dbReference>
<evidence type="ECO:0000256" key="10">
    <source>
        <dbReference type="ARBA" id="ARBA00042775"/>
    </source>
</evidence>
<dbReference type="InterPro" id="IPR027304">
    <property type="entry name" value="Trigger_fact/SurA_dom_sf"/>
</dbReference>
<evidence type="ECO:0000256" key="1">
    <source>
        <dbReference type="ARBA" id="ARBA00004382"/>
    </source>
</evidence>
<dbReference type="RefSeq" id="WP_131776708.1">
    <property type="nucleotide sequence ID" value="NZ_BMOB01000005.1"/>
</dbReference>
<keyword evidence="11" id="KW-0697">Rotamase</keyword>
<keyword evidence="3" id="KW-0997">Cell inner membrane</keyword>
<evidence type="ECO:0000256" key="9">
    <source>
        <dbReference type="ARBA" id="ARBA00040743"/>
    </source>
</evidence>
<keyword evidence="4 12" id="KW-0812">Transmembrane</keyword>
<feature type="domain" description="PpiC" evidence="13">
    <location>
        <begin position="261"/>
        <end position="363"/>
    </location>
</feature>
<reference evidence="14" key="1">
    <citation type="journal article" date="2014" name="Int. J. Syst. Evol. Microbiol.">
        <title>Complete genome sequence of Corynebacterium casei LMG S-19264T (=DSM 44701T), isolated from a smear-ripened cheese.</title>
        <authorList>
            <consortium name="US DOE Joint Genome Institute (JGI-PGF)"/>
            <person name="Walter F."/>
            <person name="Albersmeier A."/>
            <person name="Kalinowski J."/>
            <person name="Ruckert C."/>
        </authorList>
    </citation>
    <scope>NUCLEOTIDE SEQUENCE</scope>
    <source>
        <strain evidence="14">JCM 13919</strain>
    </source>
</reference>
<evidence type="ECO:0000313" key="14">
    <source>
        <dbReference type="EMBL" id="GGI85764.1"/>
    </source>
</evidence>
<comment type="subcellular location">
    <subcellularLocation>
        <location evidence="1">Cell inner membrane</location>
        <topology evidence="1">Single-pass type II membrane protein</topology>
        <orientation evidence="1">Periplasmic side</orientation>
    </subcellularLocation>
</comment>
<dbReference type="Pfam" id="PF13145">
    <property type="entry name" value="Rotamase_2"/>
    <property type="match status" value="1"/>
</dbReference>
<evidence type="ECO:0000256" key="12">
    <source>
        <dbReference type="SAM" id="Phobius"/>
    </source>
</evidence>
<dbReference type="SUPFAM" id="SSF109998">
    <property type="entry name" value="Triger factor/SurA peptide-binding domain-like"/>
    <property type="match status" value="1"/>
</dbReference>
<dbReference type="PANTHER" id="PTHR47529:SF1">
    <property type="entry name" value="PERIPLASMIC CHAPERONE PPID"/>
    <property type="match status" value="1"/>
</dbReference>
<keyword evidence="7" id="KW-0143">Chaperone</keyword>
<dbReference type="InterPro" id="IPR000297">
    <property type="entry name" value="PPIase_PpiC"/>
</dbReference>
<dbReference type="OrthoDB" id="9812372at2"/>
<evidence type="ECO:0000256" key="6">
    <source>
        <dbReference type="ARBA" id="ARBA00023136"/>
    </source>
</evidence>
<evidence type="ECO:0000256" key="8">
    <source>
        <dbReference type="ARBA" id="ARBA00038408"/>
    </source>
</evidence>